<organism evidence="3 4">
    <name type="scientific">Ruminococcus albus (strain ATCC 27210 / DSM 20455 / JCM 14654 / NCDO 2250 / 7)</name>
    <dbReference type="NCBI Taxonomy" id="697329"/>
    <lineage>
        <taxon>Bacteria</taxon>
        <taxon>Bacillati</taxon>
        <taxon>Bacillota</taxon>
        <taxon>Clostridia</taxon>
        <taxon>Eubacteriales</taxon>
        <taxon>Oscillospiraceae</taxon>
        <taxon>Ruminococcus</taxon>
    </lineage>
</organism>
<name>E6UE46_RUMA7</name>
<evidence type="ECO:0000256" key="1">
    <source>
        <dbReference type="ARBA" id="ARBA00022962"/>
    </source>
</evidence>
<dbReference type="PANTHER" id="PTHR42824">
    <property type="entry name" value="GLUTAMINE AMIDOTRANSFERASE"/>
    <property type="match status" value="1"/>
</dbReference>
<dbReference type="Gene3D" id="3.60.20.10">
    <property type="entry name" value="Glutamine Phosphoribosylpyrophosphate, subunit 1, domain 1"/>
    <property type="match status" value="1"/>
</dbReference>
<dbReference type="RefSeq" id="WP_013499046.1">
    <property type="nucleotide sequence ID" value="NC_014833.1"/>
</dbReference>
<protein>
    <submittedName>
        <fullName evidence="3">Glutamine amidotransferase class-II</fullName>
    </submittedName>
</protein>
<proteinExistence type="predicted"/>
<dbReference type="SUPFAM" id="SSF56235">
    <property type="entry name" value="N-terminal nucleophile aminohydrolases (Ntn hydrolases)"/>
    <property type="match status" value="1"/>
</dbReference>
<dbReference type="STRING" id="697329.Rumal_2431"/>
<accession>E6UE46</accession>
<evidence type="ECO:0000259" key="2">
    <source>
        <dbReference type="PROSITE" id="PS51278"/>
    </source>
</evidence>
<feature type="domain" description="Glutamine amidotransferase type-2" evidence="2">
    <location>
        <begin position="2"/>
        <end position="251"/>
    </location>
</feature>
<dbReference type="PANTHER" id="PTHR42824:SF1">
    <property type="entry name" value="GLUTAMINE AMIDOTRANSFERASE YAFJ-RELATED"/>
    <property type="match status" value="1"/>
</dbReference>
<evidence type="ECO:0000313" key="3">
    <source>
        <dbReference type="EMBL" id="ADU22911.1"/>
    </source>
</evidence>
<dbReference type="eggNOG" id="COG0121">
    <property type="taxonomic scope" value="Bacteria"/>
</dbReference>
<keyword evidence="1 3" id="KW-0315">Glutamine amidotransferase</keyword>
<dbReference type="AlphaFoldDB" id="E6UE46"/>
<dbReference type="KEGG" id="ral:Rumal_2431"/>
<reference evidence="3 4" key="1">
    <citation type="journal article" date="2011" name="J. Bacteriol.">
        <title>Complete genome of the cellulolytic ruminal bacterium Ruminococcus albus 7.</title>
        <authorList>
            <person name="Suen G."/>
            <person name="Stevenson D.M."/>
            <person name="Bruce D.C."/>
            <person name="Chertkov O."/>
            <person name="Copeland A."/>
            <person name="Cheng J.F."/>
            <person name="Detter C."/>
            <person name="Detter J.C."/>
            <person name="Goodwin L.A."/>
            <person name="Han C.S."/>
            <person name="Hauser L.J."/>
            <person name="Ivanova N.N."/>
            <person name="Kyrpides N.C."/>
            <person name="Land M.L."/>
            <person name="Lapidus A."/>
            <person name="Lucas S."/>
            <person name="Ovchinnikova G."/>
            <person name="Pitluck S."/>
            <person name="Tapia R."/>
            <person name="Woyke T."/>
            <person name="Boyum J."/>
            <person name="Mead D."/>
            <person name="Weimer P.J."/>
        </authorList>
    </citation>
    <scope>NUCLEOTIDE SEQUENCE [LARGE SCALE GENOMIC DNA]</scope>
    <source>
        <strain evidence="4">ATCC 27210 / DSM 20455 / JCM 14654 / NCDO 2250 / 7</strain>
    </source>
</reference>
<keyword evidence="3" id="KW-0808">Transferase</keyword>
<evidence type="ECO:0000313" key="4">
    <source>
        <dbReference type="Proteomes" id="UP000006919"/>
    </source>
</evidence>
<dbReference type="InterPro" id="IPR029055">
    <property type="entry name" value="Ntn_hydrolases_N"/>
</dbReference>
<dbReference type="EMBL" id="CP002403">
    <property type="protein sequence ID" value="ADU22911.1"/>
    <property type="molecule type" value="Genomic_DNA"/>
</dbReference>
<gene>
    <name evidence="3" type="ordered locus">Rumal_2431</name>
</gene>
<dbReference type="Pfam" id="PF13230">
    <property type="entry name" value="GATase_4"/>
    <property type="match status" value="1"/>
</dbReference>
<dbReference type="InterPro" id="IPR026869">
    <property type="entry name" value="EgtC-like"/>
</dbReference>
<sequence length="251" mass="28714">MCELLGFSAARKEDLSDLLREFFSHSEKNPHGWGMMYDPDRRIIKGAGKAYDSSELYELLENISPQDTLLAHIRYATVGKIRIENCHPFSGRDISGREWTLIHNGTIYSGKDSYKYLNKQIGDTDSERLFLSFMDTMNDAISKGKLTERERFAVVDRFITDNAPRNKLNLIIYDGDLMYAHKNLKNTLCIKRYGKGTLIATVPLDDSKWAPFPMAQVIAFRQGKVVYKGERHKGIFVPTLEYITALDAMNI</sequence>
<dbReference type="OrthoDB" id="321954at2"/>
<dbReference type="PROSITE" id="PS51278">
    <property type="entry name" value="GATASE_TYPE_2"/>
    <property type="match status" value="1"/>
</dbReference>
<dbReference type="GO" id="GO:0016740">
    <property type="term" value="F:transferase activity"/>
    <property type="evidence" value="ECO:0007669"/>
    <property type="project" value="UniProtKB-KW"/>
</dbReference>
<dbReference type="HOGENOM" id="CLU_059273_1_0_9"/>
<dbReference type="InterPro" id="IPR017932">
    <property type="entry name" value="GATase_2_dom"/>
</dbReference>
<dbReference type="Proteomes" id="UP000006919">
    <property type="component" value="Chromosome"/>
</dbReference>